<keyword evidence="1" id="KW-1133">Transmembrane helix</keyword>
<proteinExistence type="predicted"/>
<keyword evidence="1" id="KW-0812">Transmembrane</keyword>
<dbReference type="EMBL" id="LCAW01000007">
    <property type="protein sequence ID" value="KKR99327.1"/>
    <property type="molecule type" value="Genomic_DNA"/>
</dbReference>
<organism evidence="2 3">
    <name type="scientific">Candidatus Uhrbacteria bacterium GW2011_GWC1_41_20</name>
    <dbReference type="NCBI Taxonomy" id="1618983"/>
    <lineage>
        <taxon>Bacteria</taxon>
        <taxon>Candidatus Uhriibacteriota</taxon>
    </lineage>
</organism>
<dbReference type="PANTHER" id="PTHR36007">
    <property type="entry name" value="TRANSPORT PROTEIN-RELATED"/>
    <property type="match status" value="1"/>
</dbReference>
<evidence type="ECO:0000313" key="3">
    <source>
        <dbReference type="Proteomes" id="UP000033930"/>
    </source>
</evidence>
<evidence type="ECO:0000256" key="1">
    <source>
        <dbReference type="SAM" id="Phobius"/>
    </source>
</evidence>
<accession>A0A0G0YG47</accession>
<keyword evidence="1" id="KW-0472">Membrane</keyword>
<gene>
    <name evidence="2" type="ORF">UU50_C0007G0015</name>
</gene>
<reference evidence="2 3" key="1">
    <citation type="journal article" date="2015" name="Nature">
        <title>rRNA introns, odd ribosomes, and small enigmatic genomes across a large radiation of phyla.</title>
        <authorList>
            <person name="Brown C.T."/>
            <person name="Hug L.A."/>
            <person name="Thomas B.C."/>
            <person name="Sharon I."/>
            <person name="Castelle C.J."/>
            <person name="Singh A."/>
            <person name="Wilkins M.J."/>
            <person name="Williams K.H."/>
            <person name="Banfield J.F."/>
        </authorList>
    </citation>
    <scope>NUCLEOTIDE SEQUENCE [LARGE SCALE GENOMIC DNA]</scope>
</reference>
<protein>
    <recommendedName>
        <fullName evidence="4">Small multi-drug export protein</fullName>
    </recommendedName>
</protein>
<dbReference type="PANTHER" id="PTHR36007:SF2">
    <property type="entry name" value="TRANSPORT PROTEIN-RELATED"/>
    <property type="match status" value="1"/>
</dbReference>
<evidence type="ECO:0000313" key="2">
    <source>
        <dbReference type="EMBL" id="KKR99327.1"/>
    </source>
</evidence>
<sequence length="163" mass="17757">MINAIVQFLESFPRELATIILSALPITELRLAIPIAIHTWQLRPLDALGYAILGNLIPLIPLYFGLDKLRLITVKFAPWMTGVIDRSVDRAQQRVNDKYAKYGALALFLFTALPLPLTGLWTATLAAVALKIPFKYAAPSIILGVVAAGIIVTILSTSAGVMF</sequence>
<feature type="transmembrane region" description="Helical" evidence="1">
    <location>
        <begin position="102"/>
        <end position="130"/>
    </location>
</feature>
<dbReference type="Pfam" id="PF06695">
    <property type="entry name" value="Sm_multidrug_ex"/>
    <property type="match status" value="1"/>
</dbReference>
<dbReference type="InterPro" id="IPR009577">
    <property type="entry name" value="Sm_multidrug_ex"/>
</dbReference>
<dbReference type="PATRIC" id="fig|1618983.3.peg.360"/>
<dbReference type="Proteomes" id="UP000033930">
    <property type="component" value="Unassembled WGS sequence"/>
</dbReference>
<name>A0A0G0YG47_9BACT</name>
<evidence type="ECO:0008006" key="4">
    <source>
        <dbReference type="Google" id="ProtNLM"/>
    </source>
</evidence>
<feature type="transmembrane region" description="Helical" evidence="1">
    <location>
        <begin position="136"/>
        <end position="161"/>
    </location>
</feature>
<dbReference type="AlphaFoldDB" id="A0A0G0YG47"/>
<feature type="transmembrane region" description="Helical" evidence="1">
    <location>
        <begin position="47"/>
        <end position="66"/>
    </location>
</feature>
<comment type="caution">
    <text evidence="2">The sequence shown here is derived from an EMBL/GenBank/DDBJ whole genome shotgun (WGS) entry which is preliminary data.</text>
</comment>